<organism evidence="3 4">
    <name type="scientific">Polarella glacialis</name>
    <name type="common">Dinoflagellate</name>
    <dbReference type="NCBI Taxonomy" id="89957"/>
    <lineage>
        <taxon>Eukaryota</taxon>
        <taxon>Sar</taxon>
        <taxon>Alveolata</taxon>
        <taxon>Dinophyceae</taxon>
        <taxon>Suessiales</taxon>
        <taxon>Suessiaceae</taxon>
        <taxon>Polarella</taxon>
    </lineage>
</organism>
<gene>
    <name evidence="3" type="ORF">PGLA2088_LOCUS12518</name>
</gene>
<comment type="caution">
    <text evidence="3">The sequence shown here is derived from an EMBL/GenBank/DDBJ whole genome shotgun (WGS) entry which is preliminary data.</text>
</comment>
<keyword evidence="2" id="KW-1133">Transmembrane helix</keyword>
<dbReference type="Proteomes" id="UP000626109">
    <property type="component" value="Unassembled WGS sequence"/>
</dbReference>
<sequence length="112" mass="12492">FLQQHPEHQASLNADRPELFLLLASAFLYLMVWEVYGFWRLLISALGSFFGAVHCLLFCGCCRRGAKAVAASPAPAAAQPQRWHITVPSEENSTESEEVTKKNGKHNKHGKK</sequence>
<accession>A0A813IXA7</accession>
<keyword evidence="2" id="KW-0472">Membrane</keyword>
<feature type="region of interest" description="Disordered" evidence="1">
    <location>
        <begin position="80"/>
        <end position="112"/>
    </location>
</feature>
<evidence type="ECO:0000313" key="4">
    <source>
        <dbReference type="Proteomes" id="UP000626109"/>
    </source>
</evidence>
<reference evidence="3" key="1">
    <citation type="submission" date="2021-02" db="EMBL/GenBank/DDBJ databases">
        <authorList>
            <person name="Dougan E. K."/>
            <person name="Rhodes N."/>
            <person name="Thang M."/>
            <person name="Chan C."/>
        </authorList>
    </citation>
    <scope>NUCLEOTIDE SEQUENCE</scope>
</reference>
<evidence type="ECO:0000313" key="3">
    <source>
        <dbReference type="EMBL" id="CAE8657000.1"/>
    </source>
</evidence>
<protein>
    <submittedName>
        <fullName evidence="3">Uncharacterized protein</fullName>
    </submittedName>
</protein>
<evidence type="ECO:0000256" key="1">
    <source>
        <dbReference type="SAM" id="MobiDB-lite"/>
    </source>
</evidence>
<feature type="compositionally biased region" description="Basic residues" evidence="1">
    <location>
        <begin position="102"/>
        <end position="112"/>
    </location>
</feature>
<feature type="transmembrane region" description="Helical" evidence="2">
    <location>
        <begin position="42"/>
        <end position="62"/>
    </location>
</feature>
<dbReference type="EMBL" id="CAJNNW010014798">
    <property type="protein sequence ID" value="CAE8657000.1"/>
    <property type="molecule type" value="Genomic_DNA"/>
</dbReference>
<evidence type="ECO:0000256" key="2">
    <source>
        <dbReference type="SAM" id="Phobius"/>
    </source>
</evidence>
<keyword evidence="2" id="KW-0812">Transmembrane</keyword>
<feature type="non-terminal residue" evidence="3">
    <location>
        <position position="1"/>
    </location>
</feature>
<dbReference type="AlphaFoldDB" id="A0A813IXA7"/>
<name>A0A813IXA7_POLGL</name>
<proteinExistence type="predicted"/>